<dbReference type="Pfam" id="PF07742">
    <property type="entry name" value="BTG"/>
    <property type="match status" value="1"/>
</dbReference>
<accession>A0A0D7AJA6</accession>
<evidence type="ECO:0000313" key="5">
    <source>
        <dbReference type="Proteomes" id="UP000054144"/>
    </source>
</evidence>
<dbReference type="InterPro" id="IPR002087">
    <property type="entry name" value="Anti_prolifrtn"/>
</dbReference>
<dbReference type="AlphaFoldDB" id="A0A0D7AJA6"/>
<name>A0A0D7AJA6_9AGAR</name>
<gene>
    <name evidence="4" type="ORF">FISHEDRAFT_37542</name>
</gene>
<dbReference type="SUPFAM" id="SSF160696">
    <property type="entry name" value="BTG domain-like"/>
    <property type="match status" value="1"/>
</dbReference>
<organism evidence="4 5">
    <name type="scientific">Fistulina hepatica ATCC 64428</name>
    <dbReference type="NCBI Taxonomy" id="1128425"/>
    <lineage>
        <taxon>Eukaryota</taxon>
        <taxon>Fungi</taxon>
        <taxon>Dikarya</taxon>
        <taxon>Basidiomycota</taxon>
        <taxon>Agaricomycotina</taxon>
        <taxon>Agaricomycetes</taxon>
        <taxon>Agaricomycetidae</taxon>
        <taxon>Agaricales</taxon>
        <taxon>Fistulinaceae</taxon>
        <taxon>Fistulina</taxon>
    </lineage>
</organism>
<feature type="compositionally biased region" description="Low complexity" evidence="2">
    <location>
        <begin position="166"/>
        <end position="202"/>
    </location>
</feature>
<dbReference type="OrthoDB" id="19928at2759"/>
<evidence type="ECO:0000313" key="4">
    <source>
        <dbReference type="EMBL" id="KIY51376.1"/>
    </source>
</evidence>
<dbReference type="EMBL" id="KN881666">
    <property type="protein sequence ID" value="KIY51376.1"/>
    <property type="molecule type" value="Genomic_DNA"/>
</dbReference>
<evidence type="ECO:0000259" key="3">
    <source>
        <dbReference type="Pfam" id="PF07742"/>
    </source>
</evidence>
<reference evidence="4 5" key="1">
    <citation type="journal article" date="2015" name="Fungal Genet. Biol.">
        <title>Evolution of novel wood decay mechanisms in Agaricales revealed by the genome sequences of Fistulina hepatica and Cylindrobasidium torrendii.</title>
        <authorList>
            <person name="Floudas D."/>
            <person name="Held B.W."/>
            <person name="Riley R."/>
            <person name="Nagy L.G."/>
            <person name="Koehler G."/>
            <person name="Ransdell A.S."/>
            <person name="Younus H."/>
            <person name="Chow J."/>
            <person name="Chiniquy J."/>
            <person name="Lipzen A."/>
            <person name="Tritt A."/>
            <person name="Sun H."/>
            <person name="Haridas S."/>
            <person name="LaButti K."/>
            <person name="Ohm R.A."/>
            <person name="Kues U."/>
            <person name="Blanchette R.A."/>
            <person name="Grigoriev I.V."/>
            <person name="Minto R.E."/>
            <person name="Hibbett D.S."/>
        </authorList>
    </citation>
    <scope>NUCLEOTIDE SEQUENCE [LARGE SCALE GENOMIC DNA]</scope>
    <source>
        <strain evidence="4 5">ATCC 64428</strain>
    </source>
</reference>
<keyword evidence="5" id="KW-1185">Reference proteome</keyword>
<dbReference type="Gene3D" id="3.90.640.90">
    <property type="entry name" value="Anti-proliferative protein, N-terminal domain"/>
    <property type="match status" value="1"/>
</dbReference>
<proteinExistence type="inferred from homology"/>
<dbReference type="InterPro" id="IPR036054">
    <property type="entry name" value="BTG-like_sf"/>
</dbReference>
<protein>
    <recommendedName>
        <fullName evidence="3">Anti-proliferative protein domain-containing protein</fullName>
    </recommendedName>
</protein>
<feature type="compositionally biased region" description="Basic residues" evidence="2">
    <location>
        <begin position="205"/>
        <end position="220"/>
    </location>
</feature>
<feature type="region of interest" description="Disordered" evidence="2">
    <location>
        <begin position="165"/>
        <end position="224"/>
    </location>
</feature>
<comment type="similarity">
    <text evidence="1">Belongs to the BTG family.</text>
</comment>
<feature type="domain" description="Anti-proliferative protein" evidence="3">
    <location>
        <begin position="7"/>
        <end position="111"/>
    </location>
</feature>
<evidence type="ECO:0000256" key="1">
    <source>
        <dbReference type="ARBA" id="ARBA00007989"/>
    </source>
</evidence>
<sequence length="258" mass="28045">MDTSLRTAVAHAVDFLLQPLHTSYPAAQLNQARALLEFNFAEHCAPTWQSRDPSYGSSSRRLSLSPGAIPPNCIYAVCLQSHIRWSDWIALLGNYALDLYVDPGCVSVSLPGDAEHVTIWGRRKTLAQQLLETDLGEENELFALIDDEVHARSWTGSGCDTPLARSSSSLSHNSSHSHSSSHSSSSWSADYSASSSSNSSDASQRHRSHHGPRRDRRKSGRIYVDTSRTDVTAYDGGKTGVLTGGVMLGCVSVAQCRI</sequence>
<dbReference type="Proteomes" id="UP000054144">
    <property type="component" value="Unassembled WGS sequence"/>
</dbReference>
<evidence type="ECO:0000256" key="2">
    <source>
        <dbReference type="SAM" id="MobiDB-lite"/>
    </source>
</evidence>